<sequence length="189" mass="21178">MRVIAGEYKGRSLQAVPGKNTRPTTDKVKESIFNLLEQHSFTGGLALDLYAGTGGLGIEALSRGLDKVIFVDTHKKAINIINQNLDSLSISNQAEVYRNEASRALKAIIKRELSFDLIFLDPPYAEQQISTQLAVINDYNLLAEEGRVVVETGKDTDLPKQVGQLQQWKHQNYGETDIRIYVQRSKEDM</sequence>
<comment type="caution">
    <text evidence="3">The sequence shown here is derived from an EMBL/GenBank/DDBJ whole genome shotgun (WGS) entry which is preliminary data.</text>
</comment>
<dbReference type="PROSITE" id="PS00092">
    <property type="entry name" value="N6_MTASE"/>
    <property type="match status" value="1"/>
</dbReference>
<dbReference type="SUPFAM" id="SSF53335">
    <property type="entry name" value="S-adenosyl-L-methionine-dependent methyltransferases"/>
    <property type="match status" value="1"/>
</dbReference>
<keyword evidence="2" id="KW-0808">Transferase</keyword>
<evidence type="ECO:0000313" key="3">
    <source>
        <dbReference type="EMBL" id="MDQ0164573.1"/>
    </source>
</evidence>
<dbReference type="PANTHER" id="PTHR43542:SF1">
    <property type="entry name" value="METHYLTRANSFERASE"/>
    <property type="match status" value="1"/>
</dbReference>
<keyword evidence="4" id="KW-1185">Reference proteome</keyword>
<dbReference type="RefSeq" id="WP_307390383.1">
    <property type="nucleotide sequence ID" value="NZ_BAAADK010000018.1"/>
</dbReference>
<dbReference type="NCBIfam" id="TIGR00095">
    <property type="entry name" value="16S rRNA (guanine(966)-N(2))-methyltransferase RsmD"/>
    <property type="match status" value="1"/>
</dbReference>
<gene>
    <name evidence="3" type="ORF">J2S11_000473</name>
</gene>
<dbReference type="EMBL" id="JAUSTY010000002">
    <property type="protein sequence ID" value="MDQ0164573.1"/>
    <property type="molecule type" value="Genomic_DNA"/>
</dbReference>
<dbReference type="Proteomes" id="UP001235840">
    <property type="component" value="Unassembled WGS sequence"/>
</dbReference>
<dbReference type="Gene3D" id="3.40.50.150">
    <property type="entry name" value="Vaccinia Virus protein VP39"/>
    <property type="match status" value="1"/>
</dbReference>
<dbReference type="PANTHER" id="PTHR43542">
    <property type="entry name" value="METHYLTRANSFERASE"/>
    <property type="match status" value="1"/>
</dbReference>
<name>A0ABT9VUA9_9BACI</name>
<evidence type="ECO:0000313" key="4">
    <source>
        <dbReference type="Proteomes" id="UP001235840"/>
    </source>
</evidence>
<dbReference type="Pfam" id="PF03602">
    <property type="entry name" value="Cons_hypoth95"/>
    <property type="match status" value="1"/>
</dbReference>
<reference evidence="3 4" key="1">
    <citation type="submission" date="2023-07" db="EMBL/GenBank/DDBJ databases">
        <title>Genomic Encyclopedia of Type Strains, Phase IV (KMG-IV): sequencing the most valuable type-strain genomes for metagenomic binning, comparative biology and taxonomic classification.</title>
        <authorList>
            <person name="Goeker M."/>
        </authorList>
    </citation>
    <scope>NUCLEOTIDE SEQUENCE [LARGE SCALE GENOMIC DNA]</scope>
    <source>
        <strain evidence="3 4">DSM 12751</strain>
    </source>
</reference>
<evidence type="ECO:0000256" key="1">
    <source>
        <dbReference type="ARBA" id="ARBA00022603"/>
    </source>
</evidence>
<proteinExistence type="predicted"/>
<accession>A0ABT9VUA9</accession>
<organism evidence="3 4">
    <name type="scientific">Caldalkalibacillus horti</name>
    <dbReference type="NCBI Taxonomy" id="77523"/>
    <lineage>
        <taxon>Bacteria</taxon>
        <taxon>Bacillati</taxon>
        <taxon>Bacillota</taxon>
        <taxon>Bacilli</taxon>
        <taxon>Bacillales</taxon>
        <taxon>Bacillaceae</taxon>
        <taxon>Caldalkalibacillus</taxon>
    </lineage>
</organism>
<protein>
    <submittedName>
        <fullName evidence="3">16S rRNA (Guanine(966)-N(2))-methyltransferase RsmD</fullName>
    </submittedName>
</protein>
<dbReference type="InterPro" id="IPR029063">
    <property type="entry name" value="SAM-dependent_MTases_sf"/>
</dbReference>
<dbReference type="InterPro" id="IPR002052">
    <property type="entry name" value="DNA_methylase_N6_adenine_CS"/>
</dbReference>
<dbReference type="InterPro" id="IPR004398">
    <property type="entry name" value="RNA_MeTrfase_RsmD"/>
</dbReference>
<evidence type="ECO:0000256" key="2">
    <source>
        <dbReference type="ARBA" id="ARBA00022679"/>
    </source>
</evidence>
<dbReference type="PIRSF" id="PIRSF004553">
    <property type="entry name" value="CHP00095"/>
    <property type="match status" value="1"/>
</dbReference>
<keyword evidence="1" id="KW-0489">Methyltransferase</keyword>
<dbReference type="CDD" id="cd02440">
    <property type="entry name" value="AdoMet_MTases"/>
    <property type="match status" value="1"/>
</dbReference>